<dbReference type="AlphaFoldDB" id="A0A4D8S1L6"/>
<keyword evidence="1" id="KW-0614">Plasmid</keyword>
<proteinExistence type="predicted"/>
<evidence type="ECO:0000313" key="1">
    <source>
        <dbReference type="EMBL" id="QCO28935.1"/>
    </source>
</evidence>
<name>A0A4D8S1L6_9MYCO</name>
<dbReference type="EMBL" id="CP022232">
    <property type="protein sequence ID" value="QCO28935.1"/>
    <property type="molecule type" value="Genomic_DNA"/>
</dbReference>
<geneLocation type="plasmid" evidence="1">
    <name>unnamed</name>
</geneLocation>
<protein>
    <submittedName>
        <fullName evidence="1">Uncharacterized protein</fullName>
    </submittedName>
</protein>
<organism evidence="1">
    <name type="scientific">Mycobacteroides abscessus subsp. massiliense</name>
    <dbReference type="NCBI Taxonomy" id="1962118"/>
    <lineage>
        <taxon>Bacteria</taxon>
        <taxon>Bacillati</taxon>
        <taxon>Actinomycetota</taxon>
        <taxon>Actinomycetes</taxon>
        <taxon>Mycobacteriales</taxon>
        <taxon>Mycobacteriaceae</taxon>
        <taxon>Mycobacteroides</taxon>
        <taxon>Mycobacteroides abscessus</taxon>
    </lineage>
</organism>
<gene>
    <name evidence="1" type="ORF">CFE69_23605</name>
</gene>
<reference evidence="1" key="1">
    <citation type="submission" date="2017-06" db="EMBL/GenBank/DDBJ databases">
        <title>Antibiotic Resistance Genes in Clinically Isolated Mycobacterium abscessus strains.</title>
        <authorList>
            <person name="Carvalho N.F.G."/>
            <person name="Chimara E."/>
            <person name="Leao S.L.P.C."/>
            <person name="Costa S.F."/>
            <person name="Souza M."/>
            <person name="Morais C."/>
            <person name="Amgarten D.E."/>
            <person name="Setubal J.C."/>
        </authorList>
    </citation>
    <scope>NUCLEOTIDE SEQUENCE</scope>
    <source>
        <strain evidence="1">381</strain>
        <plasmid evidence="1">unnamed</plasmid>
    </source>
</reference>
<accession>A0A4D8S1L6</accession>
<sequence length="106" mass="11844">MGRHSKPDVMATGISETRLVEIRRAGIDAECGNGGLQDARLLNRCEEVLDRRGESWAASVLGRDISRRSRYVTHRPWLLDGESYALIEADAEEDRLSITHLDPVAN</sequence>